<reference evidence="2" key="2">
    <citation type="submission" date="2019-03" db="EMBL/GenBank/DDBJ databases">
        <authorList>
            <person name="Yan Y.-Q."/>
            <person name="Du Z.-J."/>
        </authorList>
    </citation>
    <scope>NUCLEOTIDE SEQUENCE</scope>
    <source>
        <strain evidence="2">PP-F2FG21</strain>
    </source>
</reference>
<evidence type="ECO:0000313" key="4">
    <source>
        <dbReference type="Proteomes" id="UP000583101"/>
    </source>
</evidence>
<reference evidence="2 3" key="1">
    <citation type="journal article" date="2016" name="Int. J. Syst. Evol. Microbiol.">
        <title>Proposal of Mucilaginibacter phyllosphaerae sp. nov. isolated from the phyllosphere of Galium album.</title>
        <authorList>
            <person name="Aydogan E.L."/>
            <person name="Busse H.J."/>
            <person name="Moser G."/>
            <person name="Muller C."/>
            <person name="Kampfer P."/>
            <person name="Glaeser S.P."/>
        </authorList>
    </citation>
    <scope>NUCLEOTIDE SEQUENCE [LARGE SCALE GENOMIC DNA]</scope>
    <source>
        <strain evidence="2 3">PP-F2FG21</strain>
    </source>
</reference>
<evidence type="ECO:0000313" key="2">
    <source>
        <dbReference type="EMBL" id="TEW67849.1"/>
    </source>
</evidence>
<dbReference type="OrthoDB" id="1466667at2"/>
<keyword evidence="2" id="KW-0131">Cell cycle</keyword>
<comment type="caution">
    <text evidence="2">The sequence shown here is derived from an EMBL/GenBank/DDBJ whole genome shotgun (WGS) entry which is preliminary data.</text>
</comment>
<dbReference type="Proteomes" id="UP000297248">
    <property type="component" value="Unassembled WGS sequence"/>
</dbReference>
<keyword evidence="4" id="KW-1185">Reference proteome</keyword>
<keyword evidence="2" id="KW-0132">Cell division</keyword>
<dbReference type="GO" id="GO:0051301">
    <property type="term" value="P:cell division"/>
    <property type="evidence" value="ECO:0007669"/>
    <property type="project" value="UniProtKB-KW"/>
</dbReference>
<dbReference type="EMBL" id="JACIEG010000002">
    <property type="protein sequence ID" value="MBB3968508.1"/>
    <property type="molecule type" value="Genomic_DNA"/>
</dbReference>
<evidence type="ECO:0000313" key="3">
    <source>
        <dbReference type="Proteomes" id="UP000297248"/>
    </source>
</evidence>
<sequence length="308" mass="35579">MFKKRIWKPLFIGFGWLVSLAGLVVLMSFIEIKKEELVCKKVNVYIPGNQYFLDRQEIDNILQTTSHSLIGRRLKNIDIHALENKLRHNPFVEFAKVYLDMDGTIQVEVSQRQPILRIMNRFDQDFYVDEHGLKMPLSQNFTARVLVVNGFIDEMFANKVDSLHTALAKEIFKTADFIHKDSLWDAQIAQMYVNENHEIELVPRVGNQRILLGNADSLSVKFNNLKVFYKQALPLVGWDAYKLINIKYFNQVIGVRNETLLDSIKRRKEFMADSVKKATIAAFKQDTTGRGDAAPVLENIKEKTSIKN</sequence>
<proteinExistence type="predicted"/>
<evidence type="ECO:0000313" key="1">
    <source>
        <dbReference type="EMBL" id="MBB3968508.1"/>
    </source>
</evidence>
<dbReference type="Proteomes" id="UP000583101">
    <property type="component" value="Unassembled WGS sequence"/>
</dbReference>
<protein>
    <submittedName>
        <fullName evidence="2">Cell division protein FtsQ</fullName>
    </submittedName>
</protein>
<dbReference type="AlphaFoldDB" id="A0A4Y8AIA0"/>
<organism evidence="2 3">
    <name type="scientific">Mucilaginibacter phyllosphaerae</name>
    <dbReference type="NCBI Taxonomy" id="1812349"/>
    <lineage>
        <taxon>Bacteria</taxon>
        <taxon>Pseudomonadati</taxon>
        <taxon>Bacteroidota</taxon>
        <taxon>Sphingobacteriia</taxon>
        <taxon>Sphingobacteriales</taxon>
        <taxon>Sphingobacteriaceae</taxon>
        <taxon>Mucilaginibacter</taxon>
    </lineage>
</organism>
<gene>
    <name evidence="2" type="ORF">E2R65_07630</name>
    <name evidence="1" type="ORF">GGR35_001100</name>
</gene>
<name>A0A4Y8AIA0_9SPHI</name>
<dbReference type="RefSeq" id="WP_134335884.1">
    <property type="nucleotide sequence ID" value="NZ_BMCZ01000004.1"/>
</dbReference>
<dbReference type="EMBL" id="SNQG01000002">
    <property type="protein sequence ID" value="TEW67849.1"/>
    <property type="molecule type" value="Genomic_DNA"/>
</dbReference>
<accession>A0A4Y8AIA0</accession>
<reference evidence="1 4" key="3">
    <citation type="submission" date="2020-08" db="EMBL/GenBank/DDBJ databases">
        <title>Genomic Encyclopedia of Type Strains, Phase IV (KMG-IV): sequencing the most valuable type-strain genomes for metagenomic binning, comparative biology and taxonomic classification.</title>
        <authorList>
            <person name="Goeker M."/>
        </authorList>
    </citation>
    <scope>NUCLEOTIDE SEQUENCE [LARGE SCALE GENOMIC DNA]</scope>
    <source>
        <strain evidence="1 4">DSM 100995</strain>
    </source>
</reference>